<evidence type="ECO:0000313" key="10">
    <source>
        <dbReference type="Proteomes" id="UP000824089"/>
    </source>
</evidence>
<feature type="transmembrane region" description="Helical" evidence="7">
    <location>
        <begin position="139"/>
        <end position="160"/>
    </location>
</feature>
<name>A0A9D1LAN8_9CLOT</name>
<organism evidence="9 10">
    <name type="scientific">Candidatus Egerieisoma faecipullorum</name>
    <dbReference type="NCBI Taxonomy" id="2840963"/>
    <lineage>
        <taxon>Bacteria</taxon>
        <taxon>Bacillati</taxon>
        <taxon>Bacillota</taxon>
        <taxon>Clostridia</taxon>
        <taxon>Eubacteriales</taxon>
        <taxon>Clostridiaceae</taxon>
        <taxon>Clostridiaceae incertae sedis</taxon>
        <taxon>Candidatus Egerieisoma</taxon>
    </lineage>
</organism>
<evidence type="ECO:0000259" key="8">
    <source>
        <dbReference type="PROSITE" id="PS50928"/>
    </source>
</evidence>
<evidence type="ECO:0000313" key="9">
    <source>
        <dbReference type="EMBL" id="HIU29452.1"/>
    </source>
</evidence>
<dbReference type="InterPro" id="IPR035906">
    <property type="entry name" value="MetI-like_sf"/>
</dbReference>
<dbReference type="SUPFAM" id="SSF161098">
    <property type="entry name" value="MetI-like"/>
    <property type="match status" value="1"/>
</dbReference>
<gene>
    <name evidence="9" type="ORF">IAD50_04045</name>
</gene>
<accession>A0A9D1LAN8</accession>
<evidence type="ECO:0000256" key="2">
    <source>
        <dbReference type="ARBA" id="ARBA00022448"/>
    </source>
</evidence>
<keyword evidence="6 7" id="KW-0472">Membrane</keyword>
<dbReference type="PROSITE" id="PS50928">
    <property type="entry name" value="ABC_TM1"/>
    <property type="match status" value="1"/>
</dbReference>
<keyword evidence="4 7" id="KW-0812">Transmembrane</keyword>
<dbReference type="Pfam" id="PF00528">
    <property type="entry name" value="BPD_transp_1"/>
    <property type="match status" value="1"/>
</dbReference>
<evidence type="ECO:0000256" key="4">
    <source>
        <dbReference type="ARBA" id="ARBA00022692"/>
    </source>
</evidence>
<evidence type="ECO:0000256" key="6">
    <source>
        <dbReference type="ARBA" id="ARBA00023136"/>
    </source>
</evidence>
<keyword evidence="3" id="KW-1003">Cell membrane</keyword>
<feature type="transmembrane region" description="Helical" evidence="7">
    <location>
        <begin position="45"/>
        <end position="65"/>
    </location>
</feature>
<dbReference type="InterPro" id="IPR000515">
    <property type="entry name" value="MetI-like"/>
</dbReference>
<dbReference type="CDD" id="cd06261">
    <property type="entry name" value="TM_PBP2"/>
    <property type="match status" value="1"/>
</dbReference>
<feature type="transmembrane region" description="Helical" evidence="7">
    <location>
        <begin position="296"/>
        <end position="318"/>
    </location>
</feature>
<keyword evidence="5 7" id="KW-1133">Transmembrane helix</keyword>
<feature type="transmembrane region" description="Helical" evidence="7">
    <location>
        <begin position="106"/>
        <end position="127"/>
    </location>
</feature>
<reference evidence="9" key="1">
    <citation type="submission" date="2020-10" db="EMBL/GenBank/DDBJ databases">
        <authorList>
            <person name="Gilroy R."/>
        </authorList>
    </citation>
    <scope>NUCLEOTIDE SEQUENCE</scope>
    <source>
        <strain evidence="9">CHK195-4489</strain>
    </source>
</reference>
<feature type="transmembrane region" description="Helical" evidence="7">
    <location>
        <begin position="191"/>
        <end position="214"/>
    </location>
</feature>
<sequence length="325" mass="36811">MSKKEERTKKETKTNTPAVPKKRFFNVEKRVGYTLHEMWKHKMSYGLMAPFFILFITFSLIPLLWSTGLSFTYWNIFEDPRWTGLENYVYLFVDDSLFLKAFTNTLTYAVIVGPVSYLMSYFFAWFINQVPDKVRPLYVLAFYAPALTSGVAMSVVWAVMFSNDSTGYLNSVFLNLGLIYEPIQWLQDVNYIMPVIIIVALWSSLSTQFLAFVAGFRGVDRELYDAAAVDGVTSRFQKLLYVDVPQTMPQLLFSAVITITSSFTVGQTIVAHPSPEDAALTIMLHLSDYSGTRFEVGYASAIAVMLSVMILGIGRVAFKVLGEKE</sequence>
<feature type="domain" description="ABC transmembrane type-1" evidence="8">
    <location>
        <begin position="102"/>
        <end position="317"/>
    </location>
</feature>
<comment type="caution">
    <text evidence="9">The sequence shown here is derived from an EMBL/GenBank/DDBJ whole genome shotgun (WGS) entry which is preliminary data.</text>
</comment>
<dbReference type="AlphaFoldDB" id="A0A9D1LAN8"/>
<dbReference type="GO" id="GO:0005886">
    <property type="term" value="C:plasma membrane"/>
    <property type="evidence" value="ECO:0007669"/>
    <property type="project" value="UniProtKB-SubCell"/>
</dbReference>
<dbReference type="GO" id="GO:0055085">
    <property type="term" value="P:transmembrane transport"/>
    <property type="evidence" value="ECO:0007669"/>
    <property type="project" value="InterPro"/>
</dbReference>
<evidence type="ECO:0000256" key="5">
    <source>
        <dbReference type="ARBA" id="ARBA00022989"/>
    </source>
</evidence>
<protein>
    <submittedName>
        <fullName evidence="9">Sugar ABC transporter permease</fullName>
    </submittedName>
</protein>
<keyword evidence="2 7" id="KW-0813">Transport</keyword>
<reference evidence="9" key="2">
    <citation type="journal article" date="2021" name="PeerJ">
        <title>Extensive microbial diversity within the chicken gut microbiome revealed by metagenomics and culture.</title>
        <authorList>
            <person name="Gilroy R."/>
            <person name="Ravi A."/>
            <person name="Getino M."/>
            <person name="Pursley I."/>
            <person name="Horton D.L."/>
            <person name="Alikhan N.F."/>
            <person name="Baker D."/>
            <person name="Gharbi K."/>
            <person name="Hall N."/>
            <person name="Watson M."/>
            <person name="Adriaenssens E.M."/>
            <person name="Foster-Nyarko E."/>
            <person name="Jarju S."/>
            <person name="Secka A."/>
            <person name="Antonio M."/>
            <person name="Oren A."/>
            <person name="Chaudhuri R.R."/>
            <person name="La Ragione R."/>
            <person name="Hildebrand F."/>
            <person name="Pallen M.J."/>
        </authorList>
    </citation>
    <scope>NUCLEOTIDE SEQUENCE</scope>
    <source>
        <strain evidence="9">CHK195-4489</strain>
    </source>
</reference>
<feature type="transmembrane region" description="Helical" evidence="7">
    <location>
        <begin position="251"/>
        <end position="270"/>
    </location>
</feature>
<dbReference type="PANTHER" id="PTHR30193:SF37">
    <property type="entry name" value="INNER MEMBRANE ABC TRANSPORTER PERMEASE PROTEIN YCJO"/>
    <property type="match status" value="1"/>
</dbReference>
<comment type="subcellular location">
    <subcellularLocation>
        <location evidence="1 7">Cell membrane</location>
        <topology evidence="1 7">Multi-pass membrane protein</topology>
    </subcellularLocation>
</comment>
<evidence type="ECO:0000256" key="7">
    <source>
        <dbReference type="RuleBase" id="RU363032"/>
    </source>
</evidence>
<dbReference type="PANTHER" id="PTHR30193">
    <property type="entry name" value="ABC TRANSPORTER PERMEASE PROTEIN"/>
    <property type="match status" value="1"/>
</dbReference>
<comment type="similarity">
    <text evidence="7">Belongs to the binding-protein-dependent transport system permease family.</text>
</comment>
<evidence type="ECO:0000256" key="1">
    <source>
        <dbReference type="ARBA" id="ARBA00004651"/>
    </source>
</evidence>
<proteinExistence type="inferred from homology"/>
<dbReference type="Proteomes" id="UP000824089">
    <property type="component" value="Unassembled WGS sequence"/>
</dbReference>
<dbReference type="InterPro" id="IPR051393">
    <property type="entry name" value="ABC_transporter_permease"/>
</dbReference>
<evidence type="ECO:0000256" key="3">
    <source>
        <dbReference type="ARBA" id="ARBA00022475"/>
    </source>
</evidence>
<dbReference type="Gene3D" id="1.10.3720.10">
    <property type="entry name" value="MetI-like"/>
    <property type="match status" value="1"/>
</dbReference>
<dbReference type="EMBL" id="DVMM01000082">
    <property type="protein sequence ID" value="HIU29452.1"/>
    <property type="molecule type" value="Genomic_DNA"/>
</dbReference>